<evidence type="ECO:0008006" key="7">
    <source>
        <dbReference type="Google" id="ProtNLM"/>
    </source>
</evidence>
<dbReference type="InterPro" id="IPR050661">
    <property type="entry name" value="BglG_antiterminators"/>
</dbReference>
<reference evidence="5 6" key="2">
    <citation type="submission" date="2024-03" db="EMBL/GenBank/DDBJ databases">
        <title>The Genome Sequence of Enterococcus sp. DIV1094.</title>
        <authorList>
            <consortium name="The Broad Institute Genomics Platform"/>
            <consortium name="The Broad Institute Microbial Omics Core"/>
            <consortium name="The Broad Institute Genomic Center for Infectious Diseases"/>
            <person name="Earl A."/>
            <person name="Manson A."/>
            <person name="Gilmore M."/>
            <person name="Schwartman J."/>
            <person name="Shea T."/>
            <person name="Abouelleil A."/>
            <person name="Cao P."/>
            <person name="Chapman S."/>
            <person name="Cusick C."/>
            <person name="Young S."/>
            <person name="Neafsey D."/>
            <person name="Nusbaum C."/>
            <person name="Birren B."/>
        </authorList>
    </citation>
    <scope>NUCLEOTIDE SEQUENCE [LARGE SCALE GENOMIC DNA]</scope>
    <source>
        <strain evidence="5 6">DIV1094</strain>
    </source>
</reference>
<dbReference type="Proteomes" id="UP000664360">
    <property type="component" value="Chromosome"/>
</dbReference>
<dbReference type="EMBL" id="CP147250">
    <property type="protein sequence ID" value="WYJ80794.1"/>
    <property type="molecule type" value="Genomic_DNA"/>
</dbReference>
<dbReference type="InterPro" id="IPR036388">
    <property type="entry name" value="WH-like_DNA-bd_sf"/>
</dbReference>
<sequence>MKGILNKQSTRQLALLELLWENEWLTVSEIVQVIGGVEKTIRTDIKHLNEIIKPLKIETSFKHGVFLDKTLGVSKTHLYSLFLQNCIECQIIEEIFIHPNLTKGELCDRLFISETQLNRLLTKLNSVLDKFSIQISHELKIEGSEINIRKLFASLMYEKYLSAENLLLKEEFKLIDRLIQRFYEENATIIEMNDQHHFLLNKIHLKVLAALYRCRQGEFIEKKATVFNYQTILDDDGLKQKCQECFEIELNEDILYNLFANYCEPFKVTKTCHQLGIEQSSLHNQMEQLIKDLSQRFNIECGHIDTLISDILWSSFRIIGPTFILNNVIEEFVLELMSENQTIMFELKESFAAIYEDLDLKPFDKKNMVYQSIYSLVTQWSDFRIEMKKTHRIKAALILDVPIGHLRMLKEEIEMHFRSAYSVDILSPFDQFSQAKLEKYDCVLTDIFTIRGAIEQSRVIGIPHYFDNEFINKLHTFIIKRKESIQLFRKELVI</sequence>
<keyword evidence="1" id="KW-0805">Transcription regulation</keyword>
<dbReference type="Pfam" id="PF05043">
    <property type="entry name" value="Mga"/>
    <property type="match status" value="1"/>
</dbReference>
<dbReference type="PANTHER" id="PTHR30185">
    <property type="entry name" value="CRYPTIC BETA-GLUCOSIDE BGL OPERON ANTITERMINATOR"/>
    <property type="match status" value="1"/>
</dbReference>
<organism evidence="5 6">
    <name type="scientific">Candidatus Enterococcus mangumiae</name>
    <dbReference type="NCBI Taxonomy" id="2230878"/>
    <lineage>
        <taxon>Bacteria</taxon>
        <taxon>Bacillati</taxon>
        <taxon>Bacillota</taxon>
        <taxon>Bacilli</taxon>
        <taxon>Lactobacillales</taxon>
        <taxon>Enterococcaceae</taxon>
        <taxon>Enterococcus</taxon>
    </lineage>
</organism>
<dbReference type="InterPro" id="IPR013199">
    <property type="entry name" value="HTH_Mga_DNA-bd_dom"/>
</dbReference>
<protein>
    <recommendedName>
        <fullName evidence="7">Transcriptional antiterminator</fullName>
    </recommendedName>
</protein>
<evidence type="ECO:0000259" key="3">
    <source>
        <dbReference type="Pfam" id="PF05043"/>
    </source>
</evidence>
<dbReference type="RefSeq" id="WP_206857409.1">
    <property type="nucleotide sequence ID" value="NZ_CP147250.1"/>
</dbReference>
<name>A0ABZ2T3F4_9ENTE</name>
<evidence type="ECO:0000259" key="4">
    <source>
        <dbReference type="Pfam" id="PF08280"/>
    </source>
</evidence>
<dbReference type="InterPro" id="IPR007737">
    <property type="entry name" value="Mga_HTH"/>
</dbReference>
<gene>
    <name evidence="5" type="ORF">DOK79_002377</name>
</gene>
<feature type="domain" description="Mga helix-turn-helix" evidence="3">
    <location>
        <begin position="73"/>
        <end position="155"/>
    </location>
</feature>
<keyword evidence="2" id="KW-0804">Transcription</keyword>
<dbReference type="Pfam" id="PF08280">
    <property type="entry name" value="HTH_Mga"/>
    <property type="match status" value="1"/>
</dbReference>
<reference evidence="5 6" key="1">
    <citation type="submission" date="2021-03" db="EMBL/GenBank/DDBJ databases">
        <authorList>
            <person name="Gilmore M.S."/>
            <person name="Schwartzman J."/>
            <person name="Van Tyne D."/>
            <person name="Martin M."/>
            <person name="Earl A.M."/>
            <person name="Manson A.L."/>
            <person name="Straub T."/>
            <person name="Salamzade R."/>
            <person name="Saavedra J."/>
            <person name="Lebreton F."/>
            <person name="Prichula J."/>
            <person name="Schaufler K."/>
            <person name="Gaca A."/>
            <person name="Sgardioli B."/>
            <person name="Wagenaar J."/>
            <person name="Strong T."/>
        </authorList>
    </citation>
    <scope>NUCLEOTIDE SEQUENCE [LARGE SCALE GENOMIC DNA]</scope>
    <source>
        <strain evidence="5 6">DIV1094</strain>
    </source>
</reference>
<feature type="domain" description="M protein trans-acting positive regulator (MGA) HTH" evidence="4">
    <location>
        <begin position="7"/>
        <end position="50"/>
    </location>
</feature>
<proteinExistence type="predicted"/>
<keyword evidence="6" id="KW-1185">Reference proteome</keyword>
<evidence type="ECO:0000256" key="2">
    <source>
        <dbReference type="ARBA" id="ARBA00023163"/>
    </source>
</evidence>
<dbReference type="Gene3D" id="1.10.10.10">
    <property type="entry name" value="Winged helix-like DNA-binding domain superfamily/Winged helix DNA-binding domain"/>
    <property type="match status" value="1"/>
</dbReference>
<dbReference type="PANTHER" id="PTHR30185:SF18">
    <property type="entry name" value="TRANSCRIPTIONAL REGULATOR MTLR"/>
    <property type="match status" value="1"/>
</dbReference>
<evidence type="ECO:0000313" key="5">
    <source>
        <dbReference type="EMBL" id="WYJ80794.1"/>
    </source>
</evidence>
<evidence type="ECO:0000313" key="6">
    <source>
        <dbReference type="Proteomes" id="UP000664360"/>
    </source>
</evidence>
<accession>A0ABZ2T3F4</accession>
<evidence type="ECO:0000256" key="1">
    <source>
        <dbReference type="ARBA" id="ARBA00023015"/>
    </source>
</evidence>